<comment type="caution">
    <text evidence="2">The sequence shown here is derived from an EMBL/GenBank/DDBJ whole genome shotgun (WGS) entry which is preliminary data.</text>
</comment>
<proteinExistence type="predicted"/>
<dbReference type="PROSITE" id="PS51192">
    <property type="entry name" value="HELICASE_ATP_BIND_1"/>
    <property type="match status" value="1"/>
</dbReference>
<dbReference type="PANTHER" id="PTHR47396:SF1">
    <property type="entry name" value="ATP-DEPENDENT HELICASE IRC3-RELATED"/>
    <property type="match status" value="1"/>
</dbReference>
<dbReference type="InterPro" id="IPR014001">
    <property type="entry name" value="Helicase_ATP-bd"/>
</dbReference>
<dbReference type="InterPro" id="IPR025285">
    <property type="entry name" value="DUF4145"/>
</dbReference>
<dbReference type="InterPro" id="IPR006935">
    <property type="entry name" value="Helicase/UvrB_N"/>
</dbReference>
<dbReference type="InterPro" id="IPR050742">
    <property type="entry name" value="Helicase_Restrict-Modif_Enz"/>
</dbReference>
<dbReference type="InterPro" id="IPR027417">
    <property type="entry name" value="P-loop_NTPase"/>
</dbReference>
<dbReference type="Pfam" id="PF13643">
    <property type="entry name" value="DUF4145"/>
    <property type="match status" value="1"/>
</dbReference>
<feature type="domain" description="Helicase ATP-binding" evidence="1">
    <location>
        <begin position="345"/>
        <end position="503"/>
    </location>
</feature>
<accession>A0A928DS16</accession>
<dbReference type="GO" id="GO:0006304">
    <property type="term" value="P:DNA modification"/>
    <property type="evidence" value="ECO:0007669"/>
    <property type="project" value="InterPro"/>
</dbReference>
<dbReference type="GO" id="GO:0005829">
    <property type="term" value="C:cytosol"/>
    <property type="evidence" value="ECO:0007669"/>
    <property type="project" value="TreeGrafter"/>
</dbReference>
<dbReference type="Pfam" id="PF08463">
    <property type="entry name" value="EcoEI_R_C"/>
    <property type="match status" value="1"/>
</dbReference>
<dbReference type="EMBL" id="SUVG01000003">
    <property type="protein sequence ID" value="MBE6421144.1"/>
    <property type="molecule type" value="Genomic_DNA"/>
</dbReference>
<organism evidence="2 3">
    <name type="scientific">Candidatus Avelusimicrobium gallicola</name>
    <dbReference type="NCBI Taxonomy" id="2562704"/>
    <lineage>
        <taxon>Bacteria</taxon>
        <taxon>Pseudomonadati</taxon>
        <taxon>Elusimicrobiota</taxon>
        <taxon>Elusimicrobia</taxon>
        <taxon>Elusimicrobiales</taxon>
        <taxon>Elusimicrobiaceae</taxon>
        <taxon>Candidatus Avelusimicrobium</taxon>
    </lineage>
</organism>
<gene>
    <name evidence="2" type="ORF">E7027_03285</name>
</gene>
<protein>
    <submittedName>
        <fullName evidence="2">DEAD/DEAH box helicase</fullName>
    </submittedName>
</protein>
<keyword evidence="2" id="KW-0347">Helicase</keyword>
<keyword evidence="2" id="KW-0547">Nucleotide-binding</keyword>
<evidence type="ECO:0000313" key="3">
    <source>
        <dbReference type="Proteomes" id="UP000725649"/>
    </source>
</evidence>
<dbReference type="GO" id="GO:0003677">
    <property type="term" value="F:DNA binding"/>
    <property type="evidence" value="ECO:0007669"/>
    <property type="project" value="InterPro"/>
</dbReference>
<dbReference type="Pfam" id="PF04851">
    <property type="entry name" value="ResIII"/>
    <property type="match status" value="1"/>
</dbReference>
<dbReference type="InterPro" id="IPR013670">
    <property type="entry name" value="EcoEI_R_C_dom"/>
</dbReference>
<name>A0A928DS16_9BACT</name>
<dbReference type="GO" id="GO:0016787">
    <property type="term" value="F:hydrolase activity"/>
    <property type="evidence" value="ECO:0007669"/>
    <property type="project" value="InterPro"/>
</dbReference>
<keyword evidence="2" id="KW-0067">ATP-binding</keyword>
<evidence type="ECO:0000313" key="2">
    <source>
        <dbReference type="EMBL" id="MBE6421144.1"/>
    </source>
</evidence>
<dbReference type="SMART" id="SM00487">
    <property type="entry name" value="DEXDc"/>
    <property type="match status" value="1"/>
</dbReference>
<dbReference type="GO" id="GO:0005524">
    <property type="term" value="F:ATP binding"/>
    <property type="evidence" value="ECO:0007669"/>
    <property type="project" value="InterPro"/>
</dbReference>
<dbReference type="AlphaFoldDB" id="A0A928DS16"/>
<dbReference type="GO" id="GO:0004386">
    <property type="term" value="F:helicase activity"/>
    <property type="evidence" value="ECO:0007669"/>
    <property type="project" value="UniProtKB-KW"/>
</dbReference>
<dbReference type="PANTHER" id="PTHR47396">
    <property type="entry name" value="TYPE I RESTRICTION ENZYME ECOKI R PROTEIN"/>
    <property type="match status" value="1"/>
</dbReference>
<dbReference type="Proteomes" id="UP000725649">
    <property type="component" value="Unassembled WGS sequence"/>
</dbReference>
<sequence>MKNFDFLKELTDFKALYSLCAGAEEYVVSNPTMSAIFARKALENLIKSFYTAKYGGYPEGSNLFSLIEDAQFKAYFDESLISCVHFVRKVGNNGAHQEEVYPKLARGCLKALHEAVKQVLFLMGACKDVPAFDSSIYNAKPQTEKATQLPKEEPTPDVQTLTKYKNNIVQGIEQKSSIDFTEYETRKLYIDEALKEAGWQICQTPGATTAGLACIEVKLLGMPNKEGFGFADYVLFDNDGVPLAVVEAKKTSVDEVAGSQQARLYADCIEKKWGRRPVIFYTNGYSTHVVDCAGYPARKVYGFYSKQELQSLLNRRDLSDIKDTRVDKNISDRPFIQQATTAVCETFNKKARKALLVMATGTGKTRCAISIVDVLQRAKWANKVLFLADRTALVKQAANAFTKHLPDSPLCILSEEKEDTRDYNAKITLSTYQTMLNIIDKEDKKYGIANFDLIILDEAHRSIYNKYKAIFHYFDSLILGLTATPREQIEKSTYEVFDLPKGEPTFAYDYKTAVKEGFLVDFHAFERTTNILKNGLKYKDLSDEEKAQYETLFTEEGTFPKEIDAKLFQKTILNQDTIDRVLQTLMTEGLKTQGGDKLGKTIIFAYNHRHAEEIVKRFHILYPEKGNDYCKLIDNYINYAQTLIDEFANPESDLTIAVSVDMLDTGIDVPEMLNLVFFKRVFSQIKFWQMIGRGTRTRKDLDVFSPSRDYFEKGAEPVLTRHNDKQGFYIFDFCDVFEFFRLNPDGREPKAALTLSQKLFELKLDLVCELQKYQHQENEEQKSFYAKYKAELIDKIKHLNRNLINVKLVLKYVDKYSIEKSWEYISLLEAKEIKKQLTPLIAPDDPDESAKLFDLWVFNMELSQLAGDKDYSQAVQKVTKICSELLEHLTVPAIAAKKDFLESVLQVGFWEGVTLTKLEQLRQEVRTLLQFLDKNKREIITSNFSDFVVTKKDGQSPIPQFKDYRKRVEDYLADNVDKGAIAKIHNLEKLTEQDIEELQTILWKKLGTKEEYDEVANGLDLGAFVRQIVGLDNEVISKLFNDYINQYNFNSAQQEFLQLIVNFVRANGDIEPQDLQDEPFSYHDYTSIFANTGPLYDFVDRFHSSIHI</sequence>
<dbReference type="CDD" id="cd18032">
    <property type="entry name" value="DEXHc_RE_I_III_res"/>
    <property type="match status" value="1"/>
</dbReference>
<reference evidence="2" key="1">
    <citation type="submission" date="2019-04" db="EMBL/GenBank/DDBJ databases">
        <title>Evolution of Biomass-Degrading Anaerobic Consortia Revealed by Metagenomics.</title>
        <authorList>
            <person name="Peng X."/>
        </authorList>
    </citation>
    <scope>NUCLEOTIDE SEQUENCE</scope>
    <source>
        <strain evidence="2">SIG66</strain>
    </source>
</reference>
<dbReference type="Gene3D" id="3.40.50.300">
    <property type="entry name" value="P-loop containing nucleotide triphosphate hydrolases"/>
    <property type="match status" value="2"/>
</dbReference>
<evidence type="ECO:0000259" key="1">
    <source>
        <dbReference type="PROSITE" id="PS51192"/>
    </source>
</evidence>
<dbReference type="SUPFAM" id="SSF52540">
    <property type="entry name" value="P-loop containing nucleoside triphosphate hydrolases"/>
    <property type="match status" value="2"/>
</dbReference>
<dbReference type="Gene3D" id="3.90.1570.30">
    <property type="match status" value="1"/>
</dbReference>
<keyword evidence="2" id="KW-0378">Hydrolase</keyword>